<dbReference type="STRING" id="670483.S7QFQ5"/>
<evidence type="ECO:0000313" key="12">
    <source>
        <dbReference type="Proteomes" id="UP000030669"/>
    </source>
</evidence>
<evidence type="ECO:0000256" key="2">
    <source>
        <dbReference type="ARBA" id="ARBA00022603"/>
    </source>
</evidence>
<proteinExistence type="inferred from homology"/>
<feature type="compositionally biased region" description="Basic residues" evidence="10">
    <location>
        <begin position="580"/>
        <end position="589"/>
    </location>
</feature>
<evidence type="ECO:0000256" key="7">
    <source>
        <dbReference type="ARBA" id="ARBA00039099"/>
    </source>
</evidence>
<dbReference type="GO" id="GO:0160104">
    <property type="term" value="F:tRNA (guanine(26)-N2)-dimethyltransferase activity"/>
    <property type="evidence" value="ECO:0007669"/>
    <property type="project" value="UniProtKB-UniRule"/>
</dbReference>
<dbReference type="EMBL" id="KB469298">
    <property type="protein sequence ID" value="EPQ58267.1"/>
    <property type="molecule type" value="Genomic_DNA"/>
</dbReference>
<dbReference type="KEGG" id="gtr:GLOTRDRAFT_72508"/>
<dbReference type="Gene3D" id="3.40.50.150">
    <property type="entry name" value="Vaccinia Virus protein VP39"/>
    <property type="match status" value="1"/>
</dbReference>
<comment type="similarity">
    <text evidence="9">Belongs to the class I-like SAM-binding methyltransferase superfamily. Trm1 family.</text>
</comment>
<keyword evidence="5 9" id="KW-0819">tRNA processing</keyword>
<keyword evidence="12" id="KW-1185">Reference proteome</keyword>
<dbReference type="AlphaFoldDB" id="S7QFQ5"/>
<dbReference type="GO" id="GO:0000049">
    <property type="term" value="F:tRNA binding"/>
    <property type="evidence" value="ECO:0007669"/>
    <property type="project" value="UniProtKB-UniRule"/>
</dbReference>
<comment type="catalytic activity">
    <reaction evidence="8 9">
        <text>guanosine(26) in tRNA + 2 S-adenosyl-L-methionine = N(2)-dimethylguanosine(26) in tRNA + 2 S-adenosyl-L-homocysteine + 2 H(+)</text>
        <dbReference type="Rhea" id="RHEA:43140"/>
        <dbReference type="Rhea" id="RHEA-COMP:10359"/>
        <dbReference type="Rhea" id="RHEA-COMP:10360"/>
        <dbReference type="ChEBI" id="CHEBI:15378"/>
        <dbReference type="ChEBI" id="CHEBI:57856"/>
        <dbReference type="ChEBI" id="CHEBI:59789"/>
        <dbReference type="ChEBI" id="CHEBI:74269"/>
        <dbReference type="ChEBI" id="CHEBI:74513"/>
        <dbReference type="EC" id="2.1.1.216"/>
    </reaction>
</comment>
<dbReference type="InterPro" id="IPR042296">
    <property type="entry name" value="tRNA_met_Trm1_C"/>
</dbReference>
<feature type="region of interest" description="Disordered" evidence="10">
    <location>
        <begin position="59"/>
        <end position="120"/>
    </location>
</feature>
<evidence type="ECO:0000256" key="9">
    <source>
        <dbReference type="PROSITE-ProRule" id="PRU00958"/>
    </source>
</evidence>
<dbReference type="EC" id="2.1.1.216" evidence="7 9"/>
<dbReference type="SUPFAM" id="SSF53335">
    <property type="entry name" value="S-adenosyl-L-methionine-dependent methyltransferases"/>
    <property type="match status" value="1"/>
</dbReference>
<evidence type="ECO:0000256" key="8">
    <source>
        <dbReference type="ARBA" id="ARBA00051897"/>
    </source>
</evidence>
<evidence type="ECO:0000256" key="10">
    <source>
        <dbReference type="SAM" id="MobiDB-lite"/>
    </source>
</evidence>
<evidence type="ECO:0000256" key="1">
    <source>
        <dbReference type="ARBA" id="ARBA00022555"/>
    </source>
</evidence>
<keyword evidence="6 9" id="KW-0694">RNA-binding</keyword>
<gene>
    <name evidence="11" type="ORF">GLOTRDRAFT_72508</name>
</gene>
<keyword evidence="2 9" id="KW-0489">Methyltransferase</keyword>
<dbReference type="FunFam" id="3.40.50.150:FF:000450">
    <property type="entry name" value="N2,N2-dimethylguanosine tRNA methyltransferase, putative"/>
    <property type="match status" value="1"/>
</dbReference>
<keyword evidence="3 9" id="KW-0808">Transferase</keyword>
<dbReference type="GO" id="GO:0005634">
    <property type="term" value="C:nucleus"/>
    <property type="evidence" value="ECO:0007669"/>
    <property type="project" value="TreeGrafter"/>
</dbReference>
<evidence type="ECO:0000313" key="11">
    <source>
        <dbReference type="EMBL" id="EPQ58267.1"/>
    </source>
</evidence>
<dbReference type="InterPro" id="IPR002905">
    <property type="entry name" value="Trm1"/>
</dbReference>
<dbReference type="Proteomes" id="UP000030669">
    <property type="component" value="Unassembled WGS sequence"/>
</dbReference>
<accession>S7QFQ5</accession>
<dbReference type="FunFam" id="3.30.56.70:FF:000001">
    <property type="entry name" value="tRNA (guanine(26)-N(2))-dimethyltransferase"/>
    <property type="match status" value="1"/>
</dbReference>
<evidence type="ECO:0000256" key="4">
    <source>
        <dbReference type="ARBA" id="ARBA00022691"/>
    </source>
</evidence>
<keyword evidence="4 9" id="KW-0949">S-adenosyl-L-methionine</keyword>
<dbReference type="GeneID" id="19308276"/>
<organism evidence="11 12">
    <name type="scientific">Gloeophyllum trabeum (strain ATCC 11539 / FP-39264 / Madison 617)</name>
    <name type="common">Brown rot fungus</name>
    <dbReference type="NCBI Taxonomy" id="670483"/>
    <lineage>
        <taxon>Eukaryota</taxon>
        <taxon>Fungi</taxon>
        <taxon>Dikarya</taxon>
        <taxon>Basidiomycota</taxon>
        <taxon>Agaricomycotina</taxon>
        <taxon>Agaricomycetes</taxon>
        <taxon>Gloeophyllales</taxon>
        <taxon>Gloeophyllaceae</taxon>
        <taxon>Gloeophyllum</taxon>
    </lineage>
</organism>
<dbReference type="Pfam" id="PF02005">
    <property type="entry name" value="TRM"/>
    <property type="match status" value="1"/>
</dbReference>
<dbReference type="HOGENOM" id="CLU_010862_4_0_1"/>
<evidence type="ECO:0000256" key="5">
    <source>
        <dbReference type="ARBA" id="ARBA00022694"/>
    </source>
</evidence>
<dbReference type="PROSITE" id="PS51626">
    <property type="entry name" value="SAM_MT_TRM1"/>
    <property type="match status" value="1"/>
</dbReference>
<feature type="region of interest" description="Disordered" evidence="10">
    <location>
        <begin position="564"/>
        <end position="589"/>
    </location>
</feature>
<feature type="region of interest" description="Disordered" evidence="10">
    <location>
        <begin position="180"/>
        <end position="201"/>
    </location>
</feature>
<dbReference type="InterPro" id="IPR029063">
    <property type="entry name" value="SAM-dependent_MTases_sf"/>
</dbReference>
<evidence type="ECO:0000256" key="6">
    <source>
        <dbReference type="ARBA" id="ARBA00022884"/>
    </source>
</evidence>
<reference evidence="11 12" key="1">
    <citation type="journal article" date="2012" name="Science">
        <title>The Paleozoic origin of enzymatic lignin decomposition reconstructed from 31 fungal genomes.</title>
        <authorList>
            <person name="Floudas D."/>
            <person name="Binder M."/>
            <person name="Riley R."/>
            <person name="Barry K."/>
            <person name="Blanchette R.A."/>
            <person name="Henrissat B."/>
            <person name="Martinez A.T."/>
            <person name="Otillar R."/>
            <person name="Spatafora J.W."/>
            <person name="Yadav J.S."/>
            <person name="Aerts A."/>
            <person name="Benoit I."/>
            <person name="Boyd A."/>
            <person name="Carlson A."/>
            <person name="Copeland A."/>
            <person name="Coutinho P.M."/>
            <person name="de Vries R.P."/>
            <person name="Ferreira P."/>
            <person name="Findley K."/>
            <person name="Foster B."/>
            <person name="Gaskell J."/>
            <person name="Glotzer D."/>
            <person name="Gorecki P."/>
            <person name="Heitman J."/>
            <person name="Hesse C."/>
            <person name="Hori C."/>
            <person name="Igarashi K."/>
            <person name="Jurgens J.A."/>
            <person name="Kallen N."/>
            <person name="Kersten P."/>
            <person name="Kohler A."/>
            <person name="Kuees U."/>
            <person name="Kumar T.K.A."/>
            <person name="Kuo A."/>
            <person name="LaButti K."/>
            <person name="Larrondo L.F."/>
            <person name="Lindquist E."/>
            <person name="Ling A."/>
            <person name="Lombard V."/>
            <person name="Lucas S."/>
            <person name="Lundell T."/>
            <person name="Martin R."/>
            <person name="McLaughlin D.J."/>
            <person name="Morgenstern I."/>
            <person name="Morin E."/>
            <person name="Murat C."/>
            <person name="Nagy L.G."/>
            <person name="Nolan M."/>
            <person name="Ohm R.A."/>
            <person name="Patyshakuliyeva A."/>
            <person name="Rokas A."/>
            <person name="Ruiz-Duenas F.J."/>
            <person name="Sabat G."/>
            <person name="Salamov A."/>
            <person name="Samejima M."/>
            <person name="Schmutz J."/>
            <person name="Slot J.C."/>
            <person name="St John F."/>
            <person name="Stenlid J."/>
            <person name="Sun H."/>
            <person name="Sun S."/>
            <person name="Syed K."/>
            <person name="Tsang A."/>
            <person name="Wiebenga A."/>
            <person name="Young D."/>
            <person name="Pisabarro A."/>
            <person name="Eastwood D.C."/>
            <person name="Martin F."/>
            <person name="Cullen D."/>
            <person name="Grigoriev I.V."/>
            <person name="Hibbett D.S."/>
        </authorList>
    </citation>
    <scope>NUCLEOTIDE SEQUENCE [LARGE SCALE GENOMIC DNA]</scope>
    <source>
        <strain evidence="11 12">ATCC 11539</strain>
    </source>
</reference>
<dbReference type="RefSeq" id="XP_007863497.1">
    <property type="nucleotide sequence ID" value="XM_007865306.1"/>
</dbReference>
<dbReference type="PANTHER" id="PTHR10631">
    <property type="entry name" value="N 2 ,N 2 -DIMETHYLGUANOSINE TRNA METHYLTRANSFERASE"/>
    <property type="match status" value="1"/>
</dbReference>
<feature type="compositionally biased region" description="Basic and acidic residues" evidence="10">
    <location>
        <begin position="59"/>
        <end position="78"/>
    </location>
</feature>
<dbReference type="PANTHER" id="PTHR10631:SF3">
    <property type="entry name" value="TRNA (GUANINE(26)-N(2))-DIMETHYLTRANSFERASE"/>
    <property type="match status" value="1"/>
</dbReference>
<dbReference type="GO" id="GO:0002940">
    <property type="term" value="P:tRNA N2-guanine methylation"/>
    <property type="evidence" value="ECO:0007669"/>
    <property type="project" value="TreeGrafter"/>
</dbReference>
<dbReference type="OMA" id="MKCCHEM"/>
<sequence>MSSQSSIVVPEGFTLHTENAAHILLPSSNEAFLNPVQEFNRDMSVACIRVYSEEVNREKEARWKRKQEYKAKKAESGSKNKKAKTVSNSAGGTHGSEAHEQDAVEDAGPGQGPSSADSPELKAQEYRPYTIEILEALSATGLRSIRYAKEIPLVKYVIANDLSPLAVEAMKRNIEINGLGPKDDVTPDPSGSSAEPVLKGTHGKQDLGKVKVKVKEGDACALMYNHRPERSRVDVVDLDPYGTAAPFIDAAVQCVKDGGLLCVTCTDLSVLATTNYPEKCFSNYGGIPVKSEYCHEAALRLVLHAVSTSAARYGRFIQPLLSLSIDFYVRLFIKIKSQPIEVKKAASKTSTYYVCTGCQSFYEQPLARTVEQVHERSGNVNLLFKTHAGPTVPERCTECNSVLHVAGPMWSGPLHDPEFVGKVLEHLEADADHYGTSTRMRGMLTVAKEELTFPFYFTPAKISSFFHCTCPSLDDVASALLHAGHSVSRSHACAGSLKTSASRRDVHDVFRSWIKTHPVKMENVSEKSPAHQLLAKEPSFEANFKRHPLSVTPSAKVKLVRYQQNPTANWGPGTKASSGTKRKRDLQES</sequence>
<name>S7QFQ5_GLOTA</name>
<protein>
    <recommendedName>
        <fullName evidence="7 9">tRNA (guanine(26)-N(2))-dimethyltransferase</fullName>
        <ecNumber evidence="7 9">2.1.1.216</ecNumber>
    </recommendedName>
</protein>
<keyword evidence="1 9" id="KW-0820">tRNA-binding</keyword>
<dbReference type="Gene3D" id="3.30.56.70">
    <property type="entry name" value="N2,N2-dimethylguanosine tRNA methyltransferase, C-terminal domain"/>
    <property type="match status" value="1"/>
</dbReference>
<dbReference type="eggNOG" id="KOG1253">
    <property type="taxonomic scope" value="Eukaryota"/>
</dbReference>
<evidence type="ECO:0000256" key="3">
    <source>
        <dbReference type="ARBA" id="ARBA00022679"/>
    </source>
</evidence>
<dbReference type="OrthoDB" id="6349953at2759"/>